<dbReference type="FunFam" id="3.30.200.20:FF:000142">
    <property type="entry name" value="Cysteine-rich receptor-like protein kinase 10"/>
    <property type="match status" value="2"/>
</dbReference>
<keyword evidence="12" id="KW-0325">Glycoprotein</keyword>
<feature type="transmembrane region" description="Helical" evidence="15">
    <location>
        <begin position="978"/>
        <end position="1000"/>
    </location>
</feature>
<dbReference type="InterPro" id="IPR017441">
    <property type="entry name" value="Protein_kinase_ATP_BS"/>
</dbReference>
<feature type="domain" description="Gnk2-homologous" evidence="18">
    <location>
        <begin position="132"/>
        <end position="237"/>
    </location>
</feature>
<feature type="domain" description="Gnk2-homologous" evidence="18">
    <location>
        <begin position="726"/>
        <end position="826"/>
    </location>
</feature>
<keyword evidence="5 16" id="KW-0732">Signal</keyword>
<protein>
    <submittedName>
        <fullName evidence="20">Cysteine-rich receptor-like protein kinase 6</fullName>
    </submittedName>
</protein>
<evidence type="ECO:0000256" key="10">
    <source>
        <dbReference type="ARBA" id="ARBA00022989"/>
    </source>
</evidence>
<gene>
    <name evidence="20" type="primary">LOC120254314</name>
</gene>
<dbReference type="Proteomes" id="UP001515500">
    <property type="component" value="Unplaced"/>
</dbReference>
<evidence type="ECO:0000256" key="13">
    <source>
        <dbReference type="PROSITE-ProRule" id="PRU10141"/>
    </source>
</evidence>
<keyword evidence="9 13" id="KW-0067">ATP-binding</keyword>
<evidence type="ECO:0000256" key="1">
    <source>
        <dbReference type="ARBA" id="ARBA00004167"/>
    </source>
</evidence>
<feature type="chain" id="PRO_5044264901" evidence="16">
    <location>
        <begin position="24"/>
        <end position="1248"/>
    </location>
</feature>
<accession>A0AB40AUF5</accession>
<keyword evidence="3" id="KW-0808">Transferase</keyword>
<feature type="compositionally biased region" description="Polar residues" evidence="14">
    <location>
        <begin position="273"/>
        <end position="283"/>
    </location>
</feature>
<evidence type="ECO:0000256" key="8">
    <source>
        <dbReference type="ARBA" id="ARBA00022777"/>
    </source>
</evidence>
<dbReference type="InterPro" id="IPR038408">
    <property type="entry name" value="GNK2_sf"/>
</dbReference>
<evidence type="ECO:0000313" key="19">
    <source>
        <dbReference type="Proteomes" id="UP001515500"/>
    </source>
</evidence>
<dbReference type="CDD" id="cd23509">
    <property type="entry name" value="Gnk2-like"/>
    <property type="match status" value="4"/>
</dbReference>
<dbReference type="PROSITE" id="PS51473">
    <property type="entry name" value="GNK2"/>
    <property type="match status" value="4"/>
</dbReference>
<feature type="domain" description="Protein kinase" evidence="17">
    <location>
        <begin position="1036"/>
        <end position="1248"/>
    </location>
</feature>
<keyword evidence="8" id="KW-0418">Kinase</keyword>
<dbReference type="PROSITE" id="PS00107">
    <property type="entry name" value="PROTEIN_KINASE_ATP"/>
    <property type="match status" value="1"/>
</dbReference>
<evidence type="ECO:0000256" key="12">
    <source>
        <dbReference type="ARBA" id="ARBA00023180"/>
    </source>
</evidence>
<evidence type="ECO:0000259" key="17">
    <source>
        <dbReference type="PROSITE" id="PS50011"/>
    </source>
</evidence>
<feature type="domain" description="Gnk2-homologous" evidence="18">
    <location>
        <begin position="26"/>
        <end position="126"/>
    </location>
</feature>
<keyword evidence="11 15" id="KW-0472">Membrane</keyword>
<dbReference type="InterPro" id="IPR001245">
    <property type="entry name" value="Ser-Thr/Tyr_kinase_cat_dom"/>
</dbReference>
<evidence type="ECO:0000256" key="9">
    <source>
        <dbReference type="ARBA" id="ARBA00022840"/>
    </source>
</evidence>
<evidence type="ECO:0000256" key="6">
    <source>
        <dbReference type="ARBA" id="ARBA00022737"/>
    </source>
</evidence>
<dbReference type="InterPro" id="IPR002902">
    <property type="entry name" value="GNK2"/>
</dbReference>
<dbReference type="Gene3D" id="3.30.430.20">
    <property type="entry name" value="Gnk2 domain, C-X8-C-X2-C motif"/>
    <property type="match status" value="4"/>
</dbReference>
<dbReference type="GO" id="GO:0005524">
    <property type="term" value="F:ATP binding"/>
    <property type="evidence" value="ECO:0007669"/>
    <property type="project" value="UniProtKB-UniRule"/>
</dbReference>
<feature type="transmembrane region" description="Helical" evidence="15">
    <location>
        <begin position="292"/>
        <end position="314"/>
    </location>
</feature>
<dbReference type="Gene3D" id="1.10.510.10">
    <property type="entry name" value="Transferase(Phosphotransferase) domain 1"/>
    <property type="match status" value="2"/>
</dbReference>
<evidence type="ECO:0000259" key="18">
    <source>
        <dbReference type="PROSITE" id="PS51473"/>
    </source>
</evidence>
<evidence type="ECO:0000256" key="11">
    <source>
        <dbReference type="ARBA" id="ARBA00023136"/>
    </source>
</evidence>
<feature type="region of interest" description="Disordered" evidence="14">
    <location>
        <begin position="246"/>
        <end position="285"/>
    </location>
</feature>
<evidence type="ECO:0000256" key="15">
    <source>
        <dbReference type="SAM" id="Phobius"/>
    </source>
</evidence>
<dbReference type="FunFam" id="1.10.510.10:FF:000129">
    <property type="entry name" value="cysteine-rich receptor-like protein kinase 10"/>
    <property type="match status" value="2"/>
</dbReference>
<dbReference type="Pfam" id="PF07714">
    <property type="entry name" value="PK_Tyr_Ser-Thr"/>
    <property type="match status" value="1"/>
</dbReference>
<dbReference type="GO" id="GO:0004674">
    <property type="term" value="F:protein serine/threonine kinase activity"/>
    <property type="evidence" value="ECO:0007669"/>
    <property type="project" value="UniProtKB-KW"/>
</dbReference>
<evidence type="ECO:0000256" key="14">
    <source>
        <dbReference type="SAM" id="MobiDB-lite"/>
    </source>
</evidence>
<keyword evidence="2" id="KW-0723">Serine/threonine-protein kinase</keyword>
<keyword evidence="19" id="KW-1185">Reference proteome</keyword>
<dbReference type="Gene3D" id="3.30.200.20">
    <property type="entry name" value="Phosphorylase Kinase, domain 1"/>
    <property type="match status" value="2"/>
</dbReference>
<feature type="domain" description="Gnk2-homologous" evidence="18">
    <location>
        <begin position="831"/>
        <end position="937"/>
    </location>
</feature>
<keyword evidence="4 15" id="KW-0812">Transmembrane</keyword>
<feature type="domain" description="Protein kinase" evidence="17">
    <location>
        <begin position="355"/>
        <end position="608"/>
    </location>
</feature>
<dbReference type="InterPro" id="IPR000719">
    <property type="entry name" value="Prot_kinase_dom"/>
</dbReference>
<sequence length="1248" mass="138011">MTVHTVFIIQAALLLIFSTNTHSQNAPILINCPTTANYTKPSPFATNLALLLTNLTATTANSPTLFSTSFIGSTYGLAQCRPDASSSDCTTCLNRSASSFSSYCPSGLSAAIRFDLCLLRYSDHPFFSHPANDDFYYLHNINNASNPTIFTSRVNDLMDQITSNAYQSSSRFGANTSNFLDSGDIYGMVQCTRDLSDSDCAKCLNQAVGVVRGYCSGNIGCQALSMSCTARYETYPFFNVSRLAPSPAPPPAPSLPENNNNTISPAPTDFGSDGTTPGNSPNGRKTRNTVRLVVVIVIPLVAALVLLSGAVFWLQRRRVSKRIVKRAPSVEEQEFRSTESLLIDLATLKSATDNFSEINKLGEGGFGPVYKGVLVDGQEIAVKRLSRASSQGLLELRNEVILVAKLQHRNLVRLLGCCLEEEEKLLVYEYLPNTSLDTILFDPIRCKQLDWTRRYNIIKGISRGLLYLHEDSRLRIIHRDLKASNILLDQDMNPKISDFGLAKLFGVDETQNTSRIAGTYGYMAPEYVLHGLFSTKSDVYSYGVLVLEIVWQHWRGGTVLELKDKNLSDGFQLEEVLRCTHIGLLCVQEEANQRPNMASIVLMLSSYSVSLPAPSPPAFYYRSSMNEELSENSYRETRRSTTGSTNGVSVSQMEPRQTASLVIFSGERSSLIMEIPGVTGVHKANSIISIAMPALQSLFILQALLVLHLLLLLLLIFPSKTLSQNNPILVNCSTAANYTIPSPFATNLSLLLPNLIAAAANSSILFSTATVGSTFGLAQCRPDASPFDCNTCLNRSVAIFSSQCPFRRSATVRFDLCILRYSDYPFSKLADNGFVVLLNEDNATDLTVFSRRLDDLMDEISSKASRNTSRFGVGLVSVFSFEEYIYGMVQCTRDLSDGDCSLCLNRTVGILRRHCYWRIGCQCVSLSCIARFETQPFFSLSLLPPAPAPAPSMPVPLATGGSPSTGNVGKSSSNSKKVVLVIVIPVVAAFLFVFAICFYLRKRVLVRKGKGDEPEFRSADSISFDLDTLRDATSNFSEENKLGEGGFGSVYKGALKDGQEIAVKRLSTTSGQGFVELKNEVFLIAKLQHRNLVRLLGCCLEEQEKLLVYEYLPNASLDKHLFDPVRCGLLDWTKRYKIIEGISRGLLYLHEDSRLRIIHLDLKASNILLDEDMNPKISDFGFAKLFDVDETQGRTTRIAGTYGYMAPEYAVRGNFSIKSDEVYKELRITNQTKQQKHRNKAKQKYNKN</sequence>
<dbReference type="SUPFAM" id="SSF56112">
    <property type="entry name" value="Protein kinase-like (PK-like)"/>
    <property type="match status" value="2"/>
</dbReference>
<dbReference type="Pfam" id="PF00069">
    <property type="entry name" value="Pkinase"/>
    <property type="match status" value="1"/>
</dbReference>
<evidence type="ECO:0000256" key="5">
    <source>
        <dbReference type="ARBA" id="ARBA00022729"/>
    </source>
</evidence>
<evidence type="ECO:0000256" key="3">
    <source>
        <dbReference type="ARBA" id="ARBA00022679"/>
    </source>
</evidence>
<name>A0AB40AUF5_DIOCR</name>
<dbReference type="InterPro" id="IPR011009">
    <property type="entry name" value="Kinase-like_dom_sf"/>
</dbReference>
<feature type="region of interest" description="Disordered" evidence="14">
    <location>
        <begin position="631"/>
        <end position="651"/>
    </location>
</feature>
<feature type="binding site" evidence="13">
    <location>
        <position position="1064"/>
    </location>
    <ligand>
        <name>ATP</name>
        <dbReference type="ChEBI" id="CHEBI:30616"/>
    </ligand>
</feature>
<proteinExistence type="predicted"/>
<dbReference type="GO" id="GO:0006950">
    <property type="term" value="P:response to stress"/>
    <property type="evidence" value="ECO:0007669"/>
    <property type="project" value="UniProtKB-ARBA"/>
</dbReference>
<feature type="signal peptide" evidence="16">
    <location>
        <begin position="1"/>
        <end position="23"/>
    </location>
</feature>
<dbReference type="AlphaFoldDB" id="A0AB40AUF5"/>
<dbReference type="Pfam" id="PF01657">
    <property type="entry name" value="Stress-antifung"/>
    <property type="match status" value="4"/>
</dbReference>
<feature type="compositionally biased region" description="Low complexity" evidence="14">
    <location>
        <begin position="640"/>
        <end position="651"/>
    </location>
</feature>
<keyword evidence="10 15" id="KW-1133">Transmembrane helix</keyword>
<evidence type="ECO:0000313" key="20">
    <source>
        <dbReference type="RefSeq" id="XP_039118369.1"/>
    </source>
</evidence>
<dbReference type="PANTHER" id="PTHR27002">
    <property type="entry name" value="RECEPTOR-LIKE SERINE/THREONINE-PROTEIN KINASE SD1-8"/>
    <property type="match status" value="1"/>
</dbReference>
<dbReference type="RefSeq" id="XP_039118369.1">
    <property type="nucleotide sequence ID" value="XM_039262435.1"/>
</dbReference>
<keyword evidence="6" id="KW-0677">Repeat</keyword>
<dbReference type="PROSITE" id="PS00108">
    <property type="entry name" value="PROTEIN_KINASE_ST"/>
    <property type="match status" value="2"/>
</dbReference>
<evidence type="ECO:0000256" key="16">
    <source>
        <dbReference type="SAM" id="SignalP"/>
    </source>
</evidence>
<dbReference type="GO" id="GO:0005886">
    <property type="term" value="C:plasma membrane"/>
    <property type="evidence" value="ECO:0007669"/>
    <property type="project" value="TreeGrafter"/>
</dbReference>
<feature type="transmembrane region" description="Helical" evidence="15">
    <location>
        <begin position="698"/>
        <end position="717"/>
    </location>
</feature>
<evidence type="ECO:0000256" key="7">
    <source>
        <dbReference type="ARBA" id="ARBA00022741"/>
    </source>
</evidence>
<comment type="subcellular location">
    <subcellularLocation>
        <location evidence="1">Membrane</location>
        <topology evidence="1">Single-pass membrane protein</topology>
    </subcellularLocation>
</comment>
<keyword evidence="7 13" id="KW-0547">Nucleotide-binding</keyword>
<dbReference type="PANTHER" id="PTHR27002:SF1040">
    <property type="entry name" value="OS07G0538400 PROTEIN"/>
    <property type="match status" value="1"/>
</dbReference>
<dbReference type="SMART" id="SM00220">
    <property type="entry name" value="S_TKc"/>
    <property type="match status" value="2"/>
</dbReference>
<organism evidence="19 20">
    <name type="scientific">Dioscorea cayennensis subsp. rotundata</name>
    <name type="common">White Guinea yam</name>
    <name type="synonym">Dioscorea rotundata</name>
    <dbReference type="NCBI Taxonomy" id="55577"/>
    <lineage>
        <taxon>Eukaryota</taxon>
        <taxon>Viridiplantae</taxon>
        <taxon>Streptophyta</taxon>
        <taxon>Embryophyta</taxon>
        <taxon>Tracheophyta</taxon>
        <taxon>Spermatophyta</taxon>
        <taxon>Magnoliopsida</taxon>
        <taxon>Liliopsida</taxon>
        <taxon>Dioscoreales</taxon>
        <taxon>Dioscoreaceae</taxon>
        <taxon>Dioscorea</taxon>
    </lineage>
</organism>
<dbReference type="InterPro" id="IPR008271">
    <property type="entry name" value="Ser/Thr_kinase_AS"/>
</dbReference>
<dbReference type="CDD" id="cd14066">
    <property type="entry name" value="STKc_IRAK"/>
    <property type="match status" value="1"/>
</dbReference>
<evidence type="ECO:0000256" key="2">
    <source>
        <dbReference type="ARBA" id="ARBA00022527"/>
    </source>
</evidence>
<reference evidence="20" key="1">
    <citation type="submission" date="2025-08" db="UniProtKB">
        <authorList>
            <consortium name="RefSeq"/>
        </authorList>
    </citation>
    <scope>IDENTIFICATION</scope>
</reference>
<evidence type="ECO:0000256" key="4">
    <source>
        <dbReference type="ARBA" id="ARBA00022692"/>
    </source>
</evidence>
<dbReference type="PROSITE" id="PS50011">
    <property type="entry name" value="PROTEIN_KINASE_DOM"/>
    <property type="match status" value="2"/>
</dbReference>
<dbReference type="GeneID" id="120254314"/>